<proteinExistence type="predicted"/>
<organism evidence="1 2">
    <name type="scientific">Clunio marinus</name>
    <dbReference type="NCBI Taxonomy" id="568069"/>
    <lineage>
        <taxon>Eukaryota</taxon>
        <taxon>Metazoa</taxon>
        <taxon>Ecdysozoa</taxon>
        <taxon>Arthropoda</taxon>
        <taxon>Hexapoda</taxon>
        <taxon>Insecta</taxon>
        <taxon>Pterygota</taxon>
        <taxon>Neoptera</taxon>
        <taxon>Endopterygota</taxon>
        <taxon>Diptera</taxon>
        <taxon>Nematocera</taxon>
        <taxon>Chironomoidea</taxon>
        <taxon>Chironomidae</taxon>
        <taxon>Clunio</taxon>
    </lineage>
</organism>
<evidence type="ECO:0000313" key="2">
    <source>
        <dbReference type="Proteomes" id="UP000183832"/>
    </source>
</evidence>
<sequence>MLKTEAQHQKKNKEKNAINTFMYRLKMNYQRLLFYRRHKNTQQSIVMFSFNPGLLTNTTKTKTTMTEKNVISGSLTK</sequence>
<dbReference type="AlphaFoldDB" id="A0A1J1J4D0"/>
<reference evidence="1 2" key="1">
    <citation type="submission" date="2015-04" db="EMBL/GenBank/DDBJ databases">
        <authorList>
            <person name="Syromyatnikov M.Y."/>
            <person name="Popov V.N."/>
        </authorList>
    </citation>
    <scope>NUCLEOTIDE SEQUENCE [LARGE SCALE GENOMIC DNA]</scope>
</reference>
<dbReference type="EMBL" id="CVRI01000070">
    <property type="protein sequence ID" value="CRL07251.1"/>
    <property type="molecule type" value="Genomic_DNA"/>
</dbReference>
<name>A0A1J1J4D0_9DIPT</name>
<accession>A0A1J1J4D0</accession>
<keyword evidence="2" id="KW-1185">Reference proteome</keyword>
<dbReference type="Proteomes" id="UP000183832">
    <property type="component" value="Unassembled WGS sequence"/>
</dbReference>
<gene>
    <name evidence="1" type="ORF">CLUMA_CG020231</name>
</gene>
<evidence type="ECO:0000313" key="1">
    <source>
        <dbReference type="EMBL" id="CRL07251.1"/>
    </source>
</evidence>
<protein>
    <submittedName>
        <fullName evidence="1">CLUMA_CG020231, isoform A</fullName>
    </submittedName>
</protein>